<evidence type="ECO:0000259" key="1">
    <source>
        <dbReference type="Pfam" id="PF01764"/>
    </source>
</evidence>
<proteinExistence type="predicted"/>
<dbReference type="Proteomes" id="UP000013827">
    <property type="component" value="Unassembled WGS sequence"/>
</dbReference>
<dbReference type="GO" id="GO:0006629">
    <property type="term" value="P:lipid metabolic process"/>
    <property type="evidence" value="ECO:0007669"/>
    <property type="project" value="InterPro"/>
</dbReference>
<dbReference type="PaxDb" id="2903-EOD36160"/>
<organism evidence="2 3">
    <name type="scientific">Emiliania huxleyi (strain CCMP1516)</name>
    <dbReference type="NCBI Taxonomy" id="280463"/>
    <lineage>
        <taxon>Eukaryota</taxon>
        <taxon>Haptista</taxon>
        <taxon>Haptophyta</taxon>
        <taxon>Prymnesiophyceae</taxon>
        <taxon>Isochrysidales</taxon>
        <taxon>Noelaerhabdaceae</taxon>
        <taxon>Emiliania</taxon>
    </lineage>
</organism>
<evidence type="ECO:0000313" key="2">
    <source>
        <dbReference type="EnsemblProtists" id="EOD36160"/>
    </source>
</evidence>
<dbReference type="AlphaFoldDB" id="A0A0D3KK75"/>
<dbReference type="InterPro" id="IPR029058">
    <property type="entry name" value="AB_hydrolase_fold"/>
</dbReference>
<dbReference type="Pfam" id="PF01764">
    <property type="entry name" value="Lipase_3"/>
    <property type="match status" value="1"/>
</dbReference>
<feature type="domain" description="Fungal lipase-type" evidence="1">
    <location>
        <begin position="225"/>
        <end position="262"/>
    </location>
</feature>
<dbReference type="HOGENOM" id="CLU_570422_0_0_1"/>
<evidence type="ECO:0000313" key="3">
    <source>
        <dbReference type="Proteomes" id="UP000013827"/>
    </source>
</evidence>
<name>A0A0D3KK75_EMIH1</name>
<dbReference type="KEGG" id="ehx:EMIHUDRAFT_110400"/>
<dbReference type="SUPFAM" id="SSF53474">
    <property type="entry name" value="alpha/beta-Hydrolases"/>
    <property type="match status" value="1"/>
</dbReference>
<sequence>MRPTCPPPTKQYVAAQRAEHTKLDAGCPDAYAVLREQAPFWMLQAQIAYSVPDSSEDCADFEMKKVEKEYNTVSFTDTITKLQQDMQPGHLPGGGYLAMGSFFKGSGNAANTLRLQGRYYLTAVGSADWTMKNEWSHVEFAPRDSYILAFSGTENIPKPSFEAGEDFDWRPVEVPADFYPPGYVGPKAHNAMFEGVTCGETMTGALMQAGFVLAGTDSPNVGRPKEITIVGHSLGGGQAQLAAVHIALKYNAKVRVITYESIMAFTPETAKWIVEGSEGSHPHDKLIWPCEHTVTTAFPDVGGKIAAQRWVENDSPLSAAPLLLPAGGPVCLACNLCCWPYKFNLVGCWPFNSKLGDGYISKALVLSGFKAKLSASGKATAGGGPCAGCTGNGGPPYDDCEFDFHEMGRTYVTKGARRLRWFTCFPPCVLCNSIDRSQSHQQKFLLWMLYKGAYQNKTQGPAFNESKYVPSVWKHPPNQ</sequence>
<dbReference type="GeneID" id="17281431"/>
<dbReference type="RefSeq" id="XP_005788589.1">
    <property type="nucleotide sequence ID" value="XM_005788532.1"/>
</dbReference>
<keyword evidence="3" id="KW-1185">Reference proteome</keyword>
<dbReference type="Gene3D" id="3.40.50.1820">
    <property type="entry name" value="alpha/beta hydrolase"/>
    <property type="match status" value="1"/>
</dbReference>
<dbReference type="EnsemblProtists" id="EOD36160">
    <property type="protein sequence ID" value="EOD36160"/>
    <property type="gene ID" value="EMIHUDRAFT_110400"/>
</dbReference>
<accession>A0A0D3KK75</accession>
<reference evidence="2" key="2">
    <citation type="submission" date="2024-10" db="UniProtKB">
        <authorList>
            <consortium name="EnsemblProtists"/>
        </authorList>
    </citation>
    <scope>IDENTIFICATION</scope>
</reference>
<protein>
    <recommendedName>
        <fullName evidence="1">Fungal lipase-type domain-containing protein</fullName>
    </recommendedName>
</protein>
<reference evidence="3" key="1">
    <citation type="journal article" date="2013" name="Nature">
        <title>Pan genome of the phytoplankton Emiliania underpins its global distribution.</title>
        <authorList>
            <person name="Read B.A."/>
            <person name="Kegel J."/>
            <person name="Klute M.J."/>
            <person name="Kuo A."/>
            <person name="Lefebvre S.C."/>
            <person name="Maumus F."/>
            <person name="Mayer C."/>
            <person name="Miller J."/>
            <person name="Monier A."/>
            <person name="Salamov A."/>
            <person name="Young J."/>
            <person name="Aguilar M."/>
            <person name="Claverie J.M."/>
            <person name="Frickenhaus S."/>
            <person name="Gonzalez K."/>
            <person name="Herman E.K."/>
            <person name="Lin Y.C."/>
            <person name="Napier J."/>
            <person name="Ogata H."/>
            <person name="Sarno A.F."/>
            <person name="Shmutz J."/>
            <person name="Schroeder D."/>
            <person name="de Vargas C."/>
            <person name="Verret F."/>
            <person name="von Dassow P."/>
            <person name="Valentin K."/>
            <person name="Van de Peer Y."/>
            <person name="Wheeler G."/>
            <person name="Dacks J.B."/>
            <person name="Delwiche C.F."/>
            <person name="Dyhrman S.T."/>
            <person name="Glockner G."/>
            <person name="John U."/>
            <person name="Richards T."/>
            <person name="Worden A.Z."/>
            <person name="Zhang X."/>
            <person name="Grigoriev I.V."/>
            <person name="Allen A.E."/>
            <person name="Bidle K."/>
            <person name="Borodovsky M."/>
            <person name="Bowler C."/>
            <person name="Brownlee C."/>
            <person name="Cock J.M."/>
            <person name="Elias M."/>
            <person name="Gladyshev V.N."/>
            <person name="Groth M."/>
            <person name="Guda C."/>
            <person name="Hadaegh A."/>
            <person name="Iglesias-Rodriguez M.D."/>
            <person name="Jenkins J."/>
            <person name="Jones B.M."/>
            <person name="Lawson T."/>
            <person name="Leese F."/>
            <person name="Lindquist E."/>
            <person name="Lobanov A."/>
            <person name="Lomsadze A."/>
            <person name="Malik S.B."/>
            <person name="Marsh M.E."/>
            <person name="Mackinder L."/>
            <person name="Mock T."/>
            <person name="Mueller-Roeber B."/>
            <person name="Pagarete A."/>
            <person name="Parker M."/>
            <person name="Probert I."/>
            <person name="Quesneville H."/>
            <person name="Raines C."/>
            <person name="Rensing S.A."/>
            <person name="Riano-Pachon D.M."/>
            <person name="Richier S."/>
            <person name="Rokitta S."/>
            <person name="Shiraiwa Y."/>
            <person name="Soanes D.M."/>
            <person name="van der Giezen M."/>
            <person name="Wahlund T.M."/>
            <person name="Williams B."/>
            <person name="Wilson W."/>
            <person name="Wolfe G."/>
            <person name="Wurch L.L."/>
        </authorList>
    </citation>
    <scope>NUCLEOTIDE SEQUENCE</scope>
</reference>
<dbReference type="InterPro" id="IPR002921">
    <property type="entry name" value="Fungal_lipase-type"/>
</dbReference>